<evidence type="ECO:0000256" key="1">
    <source>
        <dbReference type="ARBA" id="ARBA00004123"/>
    </source>
</evidence>
<evidence type="ECO:0000256" key="5">
    <source>
        <dbReference type="ARBA" id="ARBA00023242"/>
    </source>
</evidence>
<dbReference type="PANTHER" id="PTHR46481">
    <property type="entry name" value="ZINC FINGER BED DOMAIN-CONTAINING PROTEIN 4"/>
    <property type="match status" value="1"/>
</dbReference>
<evidence type="ECO:0000256" key="6">
    <source>
        <dbReference type="SAM" id="MobiDB-lite"/>
    </source>
</evidence>
<dbReference type="InterPro" id="IPR012337">
    <property type="entry name" value="RNaseH-like_sf"/>
</dbReference>
<dbReference type="Pfam" id="PF05699">
    <property type="entry name" value="Dimer_Tnp_hAT"/>
    <property type="match status" value="1"/>
</dbReference>
<feature type="region of interest" description="Disordered" evidence="6">
    <location>
        <begin position="314"/>
        <end position="352"/>
    </location>
</feature>
<name>A0A4Q2CZD3_9AGAR</name>
<dbReference type="Proteomes" id="UP000290288">
    <property type="component" value="Unassembled WGS sequence"/>
</dbReference>
<proteinExistence type="predicted"/>
<gene>
    <name evidence="8" type="ORF">EST38_g13661</name>
</gene>
<comment type="subcellular location">
    <subcellularLocation>
        <location evidence="1">Nucleus</location>
    </subcellularLocation>
</comment>
<dbReference type="InterPro" id="IPR052035">
    <property type="entry name" value="ZnF_BED_domain_contain"/>
</dbReference>
<dbReference type="SUPFAM" id="SSF53098">
    <property type="entry name" value="Ribonuclease H-like"/>
    <property type="match status" value="1"/>
</dbReference>
<comment type="caution">
    <text evidence="8">The sequence shown here is derived from an EMBL/GenBank/DDBJ whole genome shotgun (WGS) entry which is preliminary data.</text>
</comment>
<dbReference type="EMBL" id="SDEE01001362">
    <property type="protein sequence ID" value="RXW12193.1"/>
    <property type="molecule type" value="Genomic_DNA"/>
</dbReference>
<dbReference type="GO" id="GO:0008270">
    <property type="term" value="F:zinc ion binding"/>
    <property type="evidence" value="ECO:0007669"/>
    <property type="project" value="UniProtKB-KW"/>
</dbReference>
<dbReference type="GO" id="GO:0046983">
    <property type="term" value="F:protein dimerization activity"/>
    <property type="evidence" value="ECO:0007669"/>
    <property type="project" value="InterPro"/>
</dbReference>
<keyword evidence="9" id="KW-1185">Reference proteome</keyword>
<accession>A0A4Q2CZD3</accession>
<keyword evidence="2" id="KW-0479">Metal-binding</keyword>
<dbReference type="OrthoDB" id="2690041at2759"/>
<sequence>MNTSHDNVCLGKALYKIAKRYGIAHKVGWVTCDNASNNRTMLQHFAQLLNTDETRKNHDKWDYQSRHIRCLAHIINLATQAFIGTHSKAPHYDPSSTDSLDDSFNASPPLDFANRDEIGLVCCVTVKTCSSAKQKALFTDLQKKDSVEIPRALLIDMKYLNCFLVEISSEESNVEGQRKLLALRITEEEWSRITELLALLKHADRAQQVFSSENKPCLSNGLPALEKLHMAWSSRTKKAKYAQFKPALDAGVRKIEEYYSKTSLADAYTMTMILDPNIKTHHFKKNWGQDLELDVRKEAEGIFQKRWEATHRSSNVSTAAPLAPSGSQSRLHDDSSDDDEPLQAIPPSRPQNPWLKEFNSYLDGDDELDKSQSVVSWWGINAQRYPTWASLARDYLAIMALSVSIEALQVLKSSLKKEVIFSTPLYTSIWELENEVEADDGDSDWEDEVVT</sequence>
<evidence type="ECO:0000256" key="4">
    <source>
        <dbReference type="ARBA" id="ARBA00022833"/>
    </source>
</evidence>
<dbReference type="GO" id="GO:0005634">
    <property type="term" value="C:nucleus"/>
    <property type="evidence" value="ECO:0007669"/>
    <property type="project" value="UniProtKB-SubCell"/>
</dbReference>
<evidence type="ECO:0000256" key="2">
    <source>
        <dbReference type="ARBA" id="ARBA00022723"/>
    </source>
</evidence>
<feature type="domain" description="HAT C-terminal dimerisation" evidence="7">
    <location>
        <begin position="357"/>
        <end position="407"/>
    </location>
</feature>
<reference evidence="8 9" key="1">
    <citation type="submission" date="2019-01" db="EMBL/GenBank/DDBJ databases">
        <title>Draft genome sequence of Psathyrella aberdarensis IHI B618.</title>
        <authorList>
            <person name="Buettner E."/>
            <person name="Kellner H."/>
        </authorList>
    </citation>
    <scope>NUCLEOTIDE SEQUENCE [LARGE SCALE GENOMIC DNA]</scope>
    <source>
        <strain evidence="8 9">IHI B618</strain>
    </source>
</reference>
<organism evidence="8 9">
    <name type="scientific">Candolleomyces aberdarensis</name>
    <dbReference type="NCBI Taxonomy" id="2316362"/>
    <lineage>
        <taxon>Eukaryota</taxon>
        <taxon>Fungi</taxon>
        <taxon>Dikarya</taxon>
        <taxon>Basidiomycota</taxon>
        <taxon>Agaricomycotina</taxon>
        <taxon>Agaricomycetes</taxon>
        <taxon>Agaricomycetidae</taxon>
        <taxon>Agaricales</taxon>
        <taxon>Agaricineae</taxon>
        <taxon>Psathyrellaceae</taxon>
        <taxon>Candolleomyces</taxon>
    </lineage>
</organism>
<dbReference type="InterPro" id="IPR008906">
    <property type="entry name" value="HATC_C_dom"/>
</dbReference>
<keyword evidence="4" id="KW-0862">Zinc</keyword>
<evidence type="ECO:0000313" key="8">
    <source>
        <dbReference type="EMBL" id="RXW12193.1"/>
    </source>
</evidence>
<keyword evidence="5" id="KW-0539">Nucleus</keyword>
<protein>
    <recommendedName>
        <fullName evidence="7">HAT C-terminal dimerisation domain-containing protein</fullName>
    </recommendedName>
</protein>
<evidence type="ECO:0000259" key="7">
    <source>
        <dbReference type="Pfam" id="PF05699"/>
    </source>
</evidence>
<evidence type="ECO:0000313" key="9">
    <source>
        <dbReference type="Proteomes" id="UP000290288"/>
    </source>
</evidence>
<dbReference type="AlphaFoldDB" id="A0A4Q2CZD3"/>
<dbReference type="PANTHER" id="PTHR46481:SF10">
    <property type="entry name" value="ZINC FINGER BED DOMAIN-CONTAINING PROTEIN 39"/>
    <property type="match status" value="1"/>
</dbReference>
<keyword evidence="3" id="KW-0863">Zinc-finger</keyword>
<evidence type="ECO:0000256" key="3">
    <source>
        <dbReference type="ARBA" id="ARBA00022771"/>
    </source>
</evidence>